<dbReference type="InterPro" id="IPR002347">
    <property type="entry name" value="SDR_fam"/>
</dbReference>
<name>A0ABV9LSX7_9ALTE</name>
<evidence type="ECO:0000256" key="2">
    <source>
        <dbReference type="ARBA" id="ARBA00023002"/>
    </source>
</evidence>
<proteinExistence type="inferred from homology"/>
<comment type="similarity">
    <text evidence="1">Belongs to the short-chain dehydrogenases/reductases (SDR) family.</text>
</comment>
<evidence type="ECO:0000256" key="1">
    <source>
        <dbReference type="ARBA" id="ARBA00006484"/>
    </source>
</evidence>
<comment type="caution">
    <text evidence="3">The sequence shown here is derived from an EMBL/GenBank/DDBJ whole genome shotgun (WGS) entry which is preliminary data.</text>
</comment>
<keyword evidence="2 3" id="KW-0560">Oxidoreductase</keyword>
<accession>A0ABV9LSX7</accession>
<dbReference type="PRINTS" id="PR00080">
    <property type="entry name" value="SDRFAMILY"/>
</dbReference>
<protein>
    <submittedName>
        <fullName evidence="3">SDR family NAD(P)-dependent oxidoreductase</fullName>
        <ecNumber evidence="3">1.1.1.-</ecNumber>
    </submittedName>
</protein>
<evidence type="ECO:0000313" key="4">
    <source>
        <dbReference type="Proteomes" id="UP001595897"/>
    </source>
</evidence>
<dbReference type="RefSeq" id="WP_382406346.1">
    <property type="nucleotide sequence ID" value="NZ_JBHSGU010000002.1"/>
</dbReference>
<dbReference type="EMBL" id="JBHSGU010000002">
    <property type="protein sequence ID" value="MFC4699606.1"/>
    <property type="molecule type" value="Genomic_DNA"/>
</dbReference>
<reference evidence="4" key="1">
    <citation type="journal article" date="2019" name="Int. J. Syst. Evol. Microbiol.">
        <title>The Global Catalogue of Microorganisms (GCM) 10K type strain sequencing project: providing services to taxonomists for standard genome sequencing and annotation.</title>
        <authorList>
            <consortium name="The Broad Institute Genomics Platform"/>
            <consortium name="The Broad Institute Genome Sequencing Center for Infectious Disease"/>
            <person name="Wu L."/>
            <person name="Ma J."/>
        </authorList>
    </citation>
    <scope>NUCLEOTIDE SEQUENCE [LARGE SCALE GENOMIC DNA]</scope>
    <source>
        <strain evidence="4">KACC 12507</strain>
    </source>
</reference>
<dbReference type="InterPro" id="IPR020904">
    <property type="entry name" value="Sc_DH/Rdtase_CS"/>
</dbReference>
<keyword evidence="4" id="KW-1185">Reference proteome</keyword>
<dbReference type="CDD" id="cd05233">
    <property type="entry name" value="SDR_c"/>
    <property type="match status" value="1"/>
</dbReference>
<dbReference type="SUPFAM" id="SSF51735">
    <property type="entry name" value="NAD(P)-binding Rossmann-fold domains"/>
    <property type="match status" value="1"/>
</dbReference>
<dbReference type="InterPro" id="IPR036291">
    <property type="entry name" value="NAD(P)-bd_dom_sf"/>
</dbReference>
<dbReference type="PANTHER" id="PTHR24321:SF8">
    <property type="entry name" value="ESTRADIOL 17-BETA-DEHYDROGENASE 8-RELATED"/>
    <property type="match status" value="1"/>
</dbReference>
<dbReference type="PROSITE" id="PS00061">
    <property type="entry name" value="ADH_SHORT"/>
    <property type="match status" value="1"/>
</dbReference>
<gene>
    <name evidence="3" type="ORF">ACFO4O_05485</name>
</gene>
<dbReference type="EC" id="1.1.1.-" evidence="3"/>
<evidence type="ECO:0000313" key="3">
    <source>
        <dbReference type="EMBL" id="MFC4699606.1"/>
    </source>
</evidence>
<organism evidence="3 4">
    <name type="scientific">Glaciecola siphonariae</name>
    <dbReference type="NCBI Taxonomy" id="521012"/>
    <lineage>
        <taxon>Bacteria</taxon>
        <taxon>Pseudomonadati</taxon>
        <taxon>Pseudomonadota</taxon>
        <taxon>Gammaproteobacteria</taxon>
        <taxon>Alteromonadales</taxon>
        <taxon>Alteromonadaceae</taxon>
        <taxon>Glaciecola</taxon>
    </lineage>
</organism>
<dbReference type="Gene3D" id="3.40.50.720">
    <property type="entry name" value="NAD(P)-binding Rossmann-like Domain"/>
    <property type="match status" value="1"/>
</dbReference>
<sequence>MDKLLDFSESVGIITGASSGFGRALALALNQRGARLVLSDINQAGLEQTIAALPQKQRATPLIADVAKEQSAIDAVTLAQDTFSGLSFAVNNAGIAHPQGAIHEMTDEIYDSQFAVNVKGVGFGMKHQVKAMLANKNGHILNVSSLAGLGGAPKGGAYSAAKHAVIGLTRTAAVEYARYGVRVNAICPFFSPTDIMNIEGLQSEQDKHKLGLGSPMKRISTIDEIVNVMVLMLSPHNTYMNGQCIAVDGGVSAW</sequence>
<dbReference type="GO" id="GO:0016491">
    <property type="term" value="F:oxidoreductase activity"/>
    <property type="evidence" value="ECO:0007669"/>
    <property type="project" value="UniProtKB-KW"/>
</dbReference>
<dbReference type="PANTHER" id="PTHR24321">
    <property type="entry name" value="DEHYDROGENASES, SHORT CHAIN"/>
    <property type="match status" value="1"/>
</dbReference>
<dbReference type="PRINTS" id="PR00081">
    <property type="entry name" value="GDHRDH"/>
</dbReference>
<dbReference type="Proteomes" id="UP001595897">
    <property type="component" value="Unassembled WGS sequence"/>
</dbReference>
<dbReference type="Pfam" id="PF13561">
    <property type="entry name" value="adh_short_C2"/>
    <property type="match status" value="1"/>
</dbReference>